<reference evidence="15 16" key="1">
    <citation type="submission" date="2020-11" db="EMBL/GenBank/DDBJ databases">
        <authorList>
            <person name="Wallbank WR R."/>
            <person name="Pardo Diaz C."/>
            <person name="Kozak K."/>
            <person name="Martin S."/>
            <person name="Jiggins C."/>
            <person name="Moest M."/>
            <person name="Warren A I."/>
            <person name="Generalovic N T."/>
            <person name="Byers J.R.P. K."/>
            <person name="Montejo-Kovacevich G."/>
            <person name="Yen C E."/>
        </authorList>
    </citation>
    <scope>NUCLEOTIDE SEQUENCE [LARGE SCALE GENOMIC DNA]</scope>
</reference>
<feature type="region of interest" description="Disordered" evidence="13">
    <location>
        <begin position="105"/>
        <end position="144"/>
    </location>
</feature>
<evidence type="ECO:0000256" key="4">
    <source>
        <dbReference type="ARBA" id="ARBA00022771"/>
    </source>
</evidence>
<feature type="domain" description="THAP-type" evidence="14">
    <location>
        <begin position="1"/>
        <end position="91"/>
    </location>
</feature>
<dbReference type="PROSITE" id="PS50950">
    <property type="entry name" value="ZF_THAP"/>
    <property type="match status" value="1"/>
</dbReference>
<keyword evidence="8 12" id="KW-0238">DNA-binding</keyword>
<evidence type="ECO:0000256" key="2">
    <source>
        <dbReference type="ARBA" id="ARBA00006177"/>
    </source>
</evidence>
<dbReference type="PANTHER" id="PTHR46600">
    <property type="entry name" value="THAP DOMAIN-CONTAINING"/>
    <property type="match status" value="1"/>
</dbReference>
<evidence type="ECO:0000313" key="15">
    <source>
        <dbReference type="EMBL" id="CAD7090083.1"/>
    </source>
</evidence>
<keyword evidence="7" id="KW-0175">Coiled coil</keyword>
<evidence type="ECO:0000259" key="14">
    <source>
        <dbReference type="PROSITE" id="PS50950"/>
    </source>
</evidence>
<dbReference type="InterPro" id="IPR026516">
    <property type="entry name" value="THAP1/10"/>
</dbReference>
<dbReference type="InterPro" id="IPR006612">
    <property type="entry name" value="THAP_Znf"/>
</dbReference>
<evidence type="ECO:0000256" key="8">
    <source>
        <dbReference type="ARBA" id="ARBA00023125"/>
    </source>
</evidence>
<dbReference type="AlphaFoldDB" id="A0A7R8YY43"/>
<dbReference type="InParanoid" id="A0A7R8YY43"/>
<dbReference type="GO" id="GO:0008270">
    <property type="term" value="F:zinc ion binding"/>
    <property type="evidence" value="ECO:0007669"/>
    <property type="project" value="UniProtKB-KW"/>
</dbReference>
<keyword evidence="11" id="KW-0131">Cell cycle</keyword>
<dbReference type="EMBL" id="LR899013">
    <property type="protein sequence ID" value="CAD7090083.1"/>
    <property type="molecule type" value="Genomic_DNA"/>
</dbReference>
<evidence type="ECO:0000256" key="7">
    <source>
        <dbReference type="ARBA" id="ARBA00023054"/>
    </source>
</evidence>
<dbReference type="Pfam" id="PF05485">
    <property type="entry name" value="THAP"/>
    <property type="match status" value="1"/>
</dbReference>
<dbReference type="GO" id="GO:0043565">
    <property type="term" value="F:sequence-specific DNA binding"/>
    <property type="evidence" value="ECO:0007669"/>
    <property type="project" value="InterPro"/>
</dbReference>
<sequence>MRNCFVPKCDNFCKNNPRRMMFMAPKDENLFNLWKEILPKTREFKKIDKVCERHFSKDDIMTTFDHVINGELMQMERGRPRLKPHVVPSLNLDIDPTTLAKMQANKRSASGKGTVKKALKKEKISGDEQDETSVSSPSKPAQPNELIIQTNPTFVTSNVIIKSPTLSLPKEIVLDPNDFVEEEVISEFESLYDDVFEVTLPSTLWGVHREPKRNFIAFTCFDVQQMQNTKCVVLSSNGCLKIALNGRIISEQSFGHELNPDFMSNVLNQVEETRFCSNWNDSGSCELIVSNESDLCSSCS</sequence>
<keyword evidence="9" id="KW-0804">Transcription</keyword>
<keyword evidence="10" id="KW-0539">Nucleus</keyword>
<keyword evidence="6" id="KW-0805">Transcription regulation</keyword>
<dbReference type="SMART" id="SM00980">
    <property type="entry name" value="THAP"/>
    <property type="match status" value="1"/>
</dbReference>
<evidence type="ECO:0000256" key="12">
    <source>
        <dbReference type="PROSITE-ProRule" id="PRU00309"/>
    </source>
</evidence>
<evidence type="ECO:0000256" key="10">
    <source>
        <dbReference type="ARBA" id="ARBA00023242"/>
    </source>
</evidence>
<gene>
    <name evidence="15" type="ORF">HERILL_LOCUS12592</name>
</gene>
<dbReference type="Proteomes" id="UP000594454">
    <property type="component" value="Chromosome 5"/>
</dbReference>
<dbReference type="OrthoDB" id="7331812at2759"/>
<keyword evidence="4 12" id="KW-0863">Zinc-finger</keyword>
<evidence type="ECO:0000256" key="5">
    <source>
        <dbReference type="ARBA" id="ARBA00022833"/>
    </source>
</evidence>
<name>A0A7R8YY43_HERIL</name>
<dbReference type="SUPFAM" id="SSF57716">
    <property type="entry name" value="Glucocorticoid receptor-like (DNA-binding domain)"/>
    <property type="match status" value="1"/>
</dbReference>
<feature type="compositionally biased region" description="Polar residues" evidence="13">
    <location>
        <begin position="132"/>
        <end position="144"/>
    </location>
</feature>
<protein>
    <recommendedName>
        <fullName evidence="14">THAP-type domain-containing protein</fullName>
    </recommendedName>
</protein>
<accession>A0A7R8YY43</accession>
<evidence type="ECO:0000256" key="11">
    <source>
        <dbReference type="ARBA" id="ARBA00023306"/>
    </source>
</evidence>
<organism evidence="15 16">
    <name type="scientific">Hermetia illucens</name>
    <name type="common">Black soldier fly</name>
    <dbReference type="NCBI Taxonomy" id="343691"/>
    <lineage>
        <taxon>Eukaryota</taxon>
        <taxon>Metazoa</taxon>
        <taxon>Ecdysozoa</taxon>
        <taxon>Arthropoda</taxon>
        <taxon>Hexapoda</taxon>
        <taxon>Insecta</taxon>
        <taxon>Pterygota</taxon>
        <taxon>Neoptera</taxon>
        <taxon>Endopterygota</taxon>
        <taxon>Diptera</taxon>
        <taxon>Brachycera</taxon>
        <taxon>Stratiomyomorpha</taxon>
        <taxon>Stratiomyidae</taxon>
        <taxon>Hermetiinae</taxon>
        <taxon>Hermetia</taxon>
    </lineage>
</organism>
<keyword evidence="5" id="KW-0862">Zinc</keyword>
<keyword evidence="16" id="KW-1185">Reference proteome</keyword>
<evidence type="ECO:0000256" key="13">
    <source>
        <dbReference type="SAM" id="MobiDB-lite"/>
    </source>
</evidence>
<evidence type="ECO:0000256" key="9">
    <source>
        <dbReference type="ARBA" id="ARBA00023163"/>
    </source>
</evidence>
<comment type="similarity">
    <text evidence="2">Belongs to the THAP1 family.</text>
</comment>
<dbReference type="Gene3D" id="6.20.210.20">
    <property type="entry name" value="THAP domain"/>
    <property type="match status" value="1"/>
</dbReference>
<comment type="subcellular location">
    <subcellularLocation>
        <location evidence="1">Nucleus</location>
        <location evidence="1">Nucleoplasm</location>
    </subcellularLocation>
</comment>
<dbReference type="InterPro" id="IPR038441">
    <property type="entry name" value="THAP_Znf_sf"/>
</dbReference>
<dbReference type="GO" id="GO:0005654">
    <property type="term" value="C:nucleoplasm"/>
    <property type="evidence" value="ECO:0007669"/>
    <property type="project" value="UniProtKB-SubCell"/>
</dbReference>
<proteinExistence type="inferred from homology"/>
<dbReference type="SMART" id="SM00692">
    <property type="entry name" value="DM3"/>
    <property type="match status" value="1"/>
</dbReference>
<dbReference type="PANTHER" id="PTHR46600:SF1">
    <property type="entry name" value="THAP DOMAIN-CONTAINING PROTEIN 1"/>
    <property type="match status" value="1"/>
</dbReference>
<keyword evidence="3" id="KW-0479">Metal-binding</keyword>
<evidence type="ECO:0000256" key="3">
    <source>
        <dbReference type="ARBA" id="ARBA00022723"/>
    </source>
</evidence>
<evidence type="ECO:0000256" key="1">
    <source>
        <dbReference type="ARBA" id="ARBA00004642"/>
    </source>
</evidence>
<evidence type="ECO:0000256" key="6">
    <source>
        <dbReference type="ARBA" id="ARBA00023015"/>
    </source>
</evidence>
<evidence type="ECO:0000313" key="16">
    <source>
        <dbReference type="Proteomes" id="UP000594454"/>
    </source>
</evidence>